<dbReference type="EMBL" id="LRGB01003123">
    <property type="protein sequence ID" value="KZS04464.1"/>
    <property type="molecule type" value="Genomic_DNA"/>
</dbReference>
<dbReference type="AlphaFoldDB" id="A0A164LV78"/>
<feature type="region of interest" description="Disordered" evidence="2">
    <location>
        <begin position="45"/>
        <end position="101"/>
    </location>
</feature>
<feature type="compositionally biased region" description="Acidic residues" evidence="2">
    <location>
        <begin position="62"/>
        <end position="77"/>
    </location>
</feature>
<dbReference type="OrthoDB" id="10020956at2759"/>
<evidence type="ECO:0000256" key="2">
    <source>
        <dbReference type="SAM" id="MobiDB-lite"/>
    </source>
</evidence>
<dbReference type="PROSITE" id="PS50157">
    <property type="entry name" value="ZINC_FINGER_C2H2_2"/>
    <property type="match status" value="1"/>
</dbReference>
<sequence length="753" mass="77234">MASSVSSNGGSNNVMIRSKADSIGVAGGVVGSSKATTAMMATLAAGPERGAATADDSAISFSEEEEEEEEEDDDEEAAAAAAFQRQLDPSNPSAAMEATASASENNSLNPFESYMAAAAAAAAAANAEALFRHQRQLHNRADGSGSGQSAAGIHQQLPSNKRRKQSKPTAAAAAALFHQNNRNASSEEDDEEEEEEGALLHMMDWARSAHSMVAGSNEGEQEEGQIIRNSSGFALAPIGGGGANGKGFAIPPAAYGANWNQQQQQQQMMMNIMSSMNRNGLMGVLDDGELSRSSSHCSGSPTGGLAAGGNHSTCDAKRNDENGERSSSDSPFAFRNMFKYGSTSGGFFPSAGGPPSISSAHNPFLFPFLSSSSAGNSPLANQSMGRGGLVGSPGGMGGSIRIFNPDAYCELCNKEFCNKYFLKTHKANKHGIFVDNVPTTSGGGGTPSVTPDGRISCPTSISTPSSAAGIVHQSLPFSVSSTFGPPSLSLTVGAMTYPMHPPSAELAAIDPAAVSYSPVATTSPSKLSIYPSVGMSTTAAATLSTTATTTIPSLAPMTTPTSATSGAGLMDFFPMWPSQTTTPPVSTVNNTMASMMSSSSTAKQQPPHLAGIVNPEAYCELCQKEFCNKYFLKRHKAKMHGIVPPDGPTAPSGNSAPSSGGSSSHKRSRSHSSKTAPSAAVDLVKMPPTAAVGPVTSPATSLNLSTVASEAIAEHHHPSSVPADAQESTATTPTTPFNLLVQGGANESAASRC</sequence>
<protein>
    <recommendedName>
        <fullName evidence="3">C2H2-type domain-containing protein</fullName>
    </recommendedName>
</protein>
<feature type="region of interest" description="Disordered" evidence="2">
    <location>
        <begin position="288"/>
        <end position="330"/>
    </location>
</feature>
<dbReference type="SMART" id="SM00355">
    <property type="entry name" value="ZnF_C2H2"/>
    <property type="match status" value="2"/>
</dbReference>
<feature type="compositionally biased region" description="Basic and acidic residues" evidence="2">
    <location>
        <begin position="314"/>
        <end position="327"/>
    </location>
</feature>
<dbReference type="InterPro" id="IPR013087">
    <property type="entry name" value="Znf_C2H2_type"/>
</dbReference>
<dbReference type="GO" id="GO:0008270">
    <property type="term" value="F:zinc ion binding"/>
    <property type="evidence" value="ECO:0007669"/>
    <property type="project" value="UniProtKB-KW"/>
</dbReference>
<feature type="compositionally biased region" description="Acidic residues" evidence="2">
    <location>
        <begin position="186"/>
        <end position="197"/>
    </location>
</feature>
<organism evidence="4 5">
    <name type="scientific">Daphnia magna</name>
    <dbReference type="NCBI Taxonomy" id="35525"/>
    <lineage>
        <taxon>Eukaryota</taxon>
        <taxon>Metazoa</taxon>
        <taxon>Ecdysozoa</taxon>
        <taxon>Arthropoda</taxon>
        <taxon>Crustacea</taxon>
        <taxon>Branchiopoda</taxon>
        <taxon>Diplostraca</taxon>
        <taxon>Cladocera</taxon>
        <taxon>Anomopoda</taxon>
        <taxon>Daphniidae</taxon>
        <taxon>Daphnia</taxon>
    </lineage>
</organism>
<evidence type="ECO:0000313" key="5">
    <source>
        <dbReference type="Proteomes" id="UP000076858"/>
    </source>
</evidence>
<proteinExistence type="predicted"/>
<feature type="compositionally biased region" description="Low complexity" evidence="2">
    <location>
        <begin position="91"/>
        <end position="101"/>
    </location>
</feature>
<feature type="domain" description="C2H2-type" evidence="3">
    <location>
        <begin position="617"/>
        <end position="645"/>
    </location>
</feature>
<reference evidence="4 5" key="1">
    <citation type="submission" date="2016-03" db="EMBL/GenBank/DDBJ databases">
        <title>EvidentialGene: Evidence-directed Construction of Genes on Genomes.</title>
        <authorList>
            <person name="Gilbert D.G."/>
            <person name="Choi J.-H."/>
            <person name="Mockaitis K."/>
            <person name="Colbourne J."/>
            <person name="Pfrender M."/>
        </authorList>
    </citation>
    <scope>NUCLEOTIDE SEQUENCE [LARGE SCALE GENOMIC DNA]</scope>
    <source>
        <strain evidence="4 5">Xinb3</strain>
        <tissue evidence="4">Complete organism</tissue>
    </source>
</reference>
<evidence type="ECO:0000259" key="3">
    <source>
        <dbReference type="PROSITE" id="PS50157"/>
    </source>
</evidence>
<keyword evidence="1" id="KW-0863">Zinc-finger</keyword>
<comment type="caution">
    <text evidence="4">The sequence shown here is derived from an EMBL/GenBank/DDBJ whole genome shotgun (WGS) entry which is preliminary data.</text>
</comment>
<feature type="region of interest" description="Disordered" evidence="2">
    <location>
        <begin position="178"/>
        <end position="197"/>
    </location>
</feature>
<keyword evidence="5" id="KW-1185">Reference proteome</keyword>
<dbReference type="PANTHER" id="PTHR21190:SF1">
    <property type="entry name" value="GH10077P"/>
    <property type="match status" value="1"/>
</dbReference>
<dbReference type="Proteomes" id="UP000076858">
    <property type="component" value="Unassembled WGS sequence"/>
</dbReference>
<keyword evidence="1" id="KW-0479">Metal-binding</keyword>
<accession>A0A164LV78</accession>
<feature type="compositionally biased region" description="Low complexity" evidence="2">
    <location>
        <begin position="650"/>
        <end position="663"/>
    </location>
</feature>
<feature type="compositionally biased region" description="Polar residues" evidence="2">
    <location>
        <begin position="291"/>
        <end position="300"/>
    </location>
</feature>
<feature type="compositionally biased region" description="Polar residues" evidence="2">
    <location>
        <begin position="726"/>
        <end position="737"/>
    </location>
</feature>
<evidence type="ECO:0000313" key="4">
    <source>
        <dbReference type="EMBL" id="KZS04464.1"/>
    </source>
</evidence>
<dbReference type="STRING" id="35525.A0A164LV78"/>
<dbReference type="PANTHER" id="PTHR21190">
    <property type="entry name" value="GH10077P"/>
    <property type="match status" value="1"/>
</dbReference>
<dbReference type="PROSITE" id="PS00028">
    <property type="entry name" value="ZINC_FINGER_C2H2_1"/>
    <property type="match status" value="2"/>
</dbReference>
<feature type="region of interest" description="Disordered" evidence="2">
    <location>
        <begin position="139"/>
        <end position="171"/>
    </location>
</feature>
<keyword evidence="1" id="KW-0862">Zinc</keyword>
<name>A0A164LV78_9CRUS</name>
<evidence type="ECO:0000256" key="1">
    <source>
        <dbReference type="PROSITE-ProRule" id="PRU00042"/>
    </source>
</evidence>
<gene>
    <name evidence="4" type="ORF">APZ42_032790</name>
</gene>
<feature type="region of interest" description="Disordered" evidence="2">
    <location>
        <begin position="642"/>
        <end position="680"/>
    </location>
</feature>
<feature type="region of interest" description="Disordered" evidence="2">
    <location>
        <begin position="711"/>
        <end position="753"/>
    </location>
</feature>